<name>A0A917S0V5_9NOCA</name>
<dbReference type="AlphaFoldDB" id="A0A917S0V5"/>
<gene>
    <name evidence="1" type="ORF">GCM10011588_70810</name>
</gene>
<dbReference type="EMBL" id="BMMH01000041">
    <property type="protein sequence ID" value="GGL45878.1"/>
    <property type="molecule type" value="Genomic_DNA"/>
</dbReference>
<proteinExistence type="predicted"/>
<evidence type="ECO:0000313" key="1">
    <source>
        <dbReference type="EMBL" id="GGL45878.1"/>
    </source>
</evidence>
<evidence type="ECO:0000313" key="2">
    <source>
        <dbReference type="Proteomes" id="UP000638263"/>
    </source>
</evidence>
<sequence length="107" mass="12369">MTPTAKNMIANWEDCATRLVYMLRIVGPGIVPRQRLDEIFNTCYARAPKDFPRLFTKNPSRQTIASDIVLLRNPKTGTIEELTYRSLRPREPIHPYALIQLAKRTKV</sequence>
<reference evidence="1" key="1">
    <citation type="journal article" date="2014" name="Int. J. Syst. Evol. Microbiol.">
        <title>Complete genome sequence of Corynebacterium casei LMG S-19264T (=DSM 44701T), isolated from a smear-ripened cheese.</title>
        <authorList>
            <consortium name="US DOE Joint Genome Institute (JGI-PGF)"/>
            <person name="Walter F."/>
            <person name="Albersmeier A."/>
            <person name="Kalinowski J."/>
            <person name="Ruckert C."/>
        </authorList>
    </citation>
    <scope>NUCLEOTIDE SEQUENCE</scope>
    <source>
        <strain evidence="1">CGMCC 4.3508</strain>
    </source>
</reference>
<organism evidence="1 2">
    <name type="scientific">Nocardia jinanensis</name>
    <dbReference type="NCBI Taxonomy" id="382504"/>
    <lineage>
        <taxon>Bacteria</taxon>
        <taxon>Bacillati</taxon>
        <taxon>Actinomycetota</taxon>
        <taxon>Actinomycetes</taxon>
        <taxon>Mycobacteriales</taxon>
        <taxon>Nocardiaceae</taxon>
        <taxon>Nocardia</taxon>
    </lineage>
</organism>
<protein>
    <submittedName>
        <fullName evidence="1">Uncharacterized protein</fullName>
    </submittedName>
</protein>
<comment type="caution">
    <text evidence="1">The sequence shown here is derived from an EMBL/GenBank/DDBJ whole genome shotgun (WGS) entry which is preliminary data.</text>
</comment>
<accession>A0A917S0V5</accession>
<keyword evidence="2" id="KW-1185">Reference proteome</keyword>
<reference evidence="1" key="2">
    <citation type="submission" date="2020-09" db="EMBL/GenBank/DDBJ databases">
        <authorList>
            <person name="Sun Q."/>
            <person name="Zhou Y."/>
        </authorList>
    </citation>
    <scope>NUCLEOTIDE SEQUENCE</scope>
    <source>
        <strain evidence="1">CGMCC 4.3508</strain>
    </source>
</reference>
<dbReference type="Proteomes" id="UP000638263">
    <property type="component" value="Unassembled WGS sequence"/>
</dbReference>